<dbReference type="InterPro" id="IPR050237">
    <property type="entry name" value="ATP-dep_AMP-bd_enzyme"/>
</dbReference>
<dbReference type="AlphaFoldDB" id="A0A3D9Z0G5"/>
<dbReference type="EMBL" id="QUMO01000002">
    <property type="protein sequence ID" value="REF87588.1"/>
    <property type="molecule type" value="Genomic_DNA"/>
</dbReference>
<dbReference type="OrthoDB" id="9803968at2"/>
<dbReference type="Pfam" id="PF13193">
    <property type="entry name" value="AMP-binding_C"/>
    <property type="match status" value="1"/>
</dbReference>
<dbReference type="InterPro" id="IPR042099">
    <property type="entry name" value="ANL_N_sf"/>
</dbReference>
<dbReference type="SUPFAM" id="SSF56801">
    <property type="entry name" value="Acetyl-CoA synthetase-like"/>
    <property type="match status" value="1"/>
</dbReference>
<dbReference type="InterPro" id="IPR020845">
    <property type="entry name" value="AMP-binding_CS"/>
</dbReference>
<evidence type="ECO:0000313" key="3">
    <source>
        <dbReference type="EMBL" id="REF87588.1"/>
    </source>
</evidence>
<evidence type="ECO:0000313" key="4">
    <source>
        <dbReference type="Proteomes" id="UP000256900"/>
    </source>
</evidence>
<proteinExistence type="predicted"/>
<organism evidence="3 4">
    <name type="scientific">Methylovirgula ligni</name>
    <dbReference type="NCBI Taxonomy" id="569860"/>
    <lineage>
        <taxon>Bacteria</taxon>
        <taxon>Pseudomonadati</taxon>
        <taxon>Pseudomonadota</taxon>
        <taxon>Alphaproteobacteria</taxon>
        <taxon>Hyphomicrobiales</taxon>
        <taxon>Beijerinckiaceae</taxon>
        <taxon>Methylovirgula</taxon>
    </lineage>
</organism>
<protein>
    <submittedName>
        <fullName evidence="3">Long-chain acyl-CoA synthetase</fullName>
    </submittedName>
</protein>
<dbReference type="Gene3D" id="3.40.50.12780">
    <property type="entry name" value="N-terminal domain of ligase-like"/>
    <property type="match status" value="1"/>
</dbReference>
<feature type="domain" description="AMP-dependent synthetase/ligase" evidence="1">
    <location>
        <begin position="19"/>
        <end position="406"/>
    </location>
</feature>
<comment type="caution">
    <text evidence="3">The sequence shown here is derived from an EMBL/GenBank/DDBJ whole genome shotgun (WGS) entry which is preliminary data.</text>
</comment>
<gene>
    <name evidence="3" type="ORF">DES32_1211</name>
</gene>
<dbReference type="RefSeq" id="WP_115835774.1">
    <property type="nucleotide sequence ID" value="NZ_CP025086.1"/>
</dbReference>
<dbReference type="Gene3D" id="3.30.300.30">
    <property type="match status" value="1"/>
</dbReference>
<keyword evidence="4" id="KW-1185">Reference proteome</keyword>
<dbReference type="PROSITE" id="PS00455">
    <property type="entry name" value="AMP_BINDING"/>
    <property type="match status" value="1"/>
</dbReference>
<evidence type="ECO:0000259" key="2">
    <source>
        <dbReference type="Pfam" id="PF13193"/>
    </source>
</evidence>
<dbReference type="PANTHER" id="PTHR43767">
    <property type="entry name" value="LONG-CHAIN-FATTY-ACID--COA LIGASE"/>
    <property type="match status" value="1"/>
</dbReference>
<accession>A0A3D9Z0G5</accession>
<name>A0A3D9Z0G5_9HYPH</name>
<feature type="domain" description="AMP-binding enzyme C-terminal" evidence="2">
    <location>
        <begin position="457"/>
        <end position="531"/>
    </location>
</feature>
<dbReference type="InterPro" id="IPR000873">
    <property type="entry name" value="AMP-dep_synth/lig_dom"/>
</dbReference>
<reference evidence="3 4" key="1">
    <citation type="submission" date="2018-08" db="EMBL/GenBank/DDBJ databases">
        <title>Genomic Encyclopedia of Type Strains, Phase IV (KMG-IV): sequencing the most valuable type-strain genomes for metagenomic binning, comparative biology and taxonomic classification.</title>
        <authorList>
            <person name="Goeker M."/>
        </authorList>
    </citation>
    <scope>NUCLEOTIDE SEQUENCE [LARGE SCALE GENOMIC DNA]</scope>
    <source>
        <strain evidence="3 4">BW863</strain>
    </source>
</reference>
<evidence type="ECO:0000259" key="1">
    <source>
        <dbReference type="Pfam" id="PF00501"/>
    </source>
</evidence>
<dbReference type="PANTHER" id="PTHR43767:SF12">
    <property type="entry name" value="AMP-DEPENDENT SYNTHETASE AND LIGASE"/>
    <property type="match status" value="1"/>
</dbReference>
<dbReference type="InterPro" id="IPR025110">
    <property type="entry name" value="AMP-bd_C"/>
</dbReference>
<dbReference type="Proteomes" id="UP000256900">
    <property type="component" value="Unassembled WGS sequence"/>
</dbReference>
<dbReference type="GO" id="GO:0016877">
    <property type="term" value="F:ligase activity, forming carbon-sulfur bonds"/>
    <property type="evidence" value="ECO:0007669"/>
    <property type="project" value="UniProtKB-ARBA"/>
</dbReference>
<dbReference type="CDD" id="cd05936">
    <property type="entry name" value="FC-FACS_FadD_like"/>
    <property type="match status" value="1"/>
</dbReference>
<dbReference type="Pfam" id="PF00501">
    <property type="entry name" value="AMP-binding"/>
    <property type="match status" value="1"/>
</dbReference>
<dbReference type="InterPro" id="IPR045851">
    <property type="entry name" value="AMP-bd_C_sf"/>
</dbReference>
<sequence length="550" mass="59578">MPSAAQKPLAISSLPALLDEAVVRFGHQNALDFFGRKLTYAELGRLVDRTARGFQKIGVIHGTRVGLCLPNSPYFVIAYYAVLKAGGIVVTFNPLNVAREIARQVEDSGTTIMVTLDVEKIYPKVAAVPQASGLEKIIVCSLRAALPPLKGLLFGLFKAKELARIPRDARHIRFERLLADRSPITPVAINPVIDLAVLQYTGGTTGVPKGAMLSHANLTANVAQIKDRVPNLQPGRERALMLLPLFHIFGMTAGMNFCISLGAEIVLLPSFDLVQVLKFIASKKPTLFPGVPSLFATLSHKAAHSNFDLSSIRYCISGGAPLPLDTRQQFESLTGCKLVEGYGLTEASPVVAANPLDREYKNESVGPPLRDTIVEIRSLDEPAKILPAGERGEVCLRGPQIMAGYWRNLEETKAAFIGGALRTGDVGYLDKDGDLFLVDRIKDIIICNGFKIYPRLIEEALLQHPAVAEAVAIALPDAVRGQVPKAFVTLMPNTEATPGELLRFLSEHLSRIALPRVIEIRASLPKTNIGKISRKDLVLEEAEKSGAAAS</sequence>